<protein>
    <recommendedName>
        <fullName evidence="4">Translation initiation factor 3 N-terminal domain-containing protein</fullName>
    </recommendedName>
</protein>
<dbReference type="Gene3D" id="3.10.20.80">
    <property type="entry name" value="Translation initiation factor 3 (IF-3), N-terminal domain"/>
    <property type="match status" value="1"/>
</dbReference>
<keyword evidence="6" id="KW-1185">Reference proteome</keyword>
<dbReference type="Pfam" id="PF05198">
    <property type="entry name" value="IF3_N"/>
    <property type="match status" value="1"/>
</dbReference>
<dbReference type="AlphaFoldDB" id="A0A9W9NUB3"/>
<dbReference type="GO" id="GO:0005739">
    <property type="term" value="C:mitochondrion"/>
    <property type="evidence" value="ECO:0007669"/>
    <property type="project" value="TreeGrafter"/>
</dbReference>
<organism evidence="5 6">
    <name type="scientific">Penicillium chermesinum</name>
    <dbReference type="NCBI Taxonomy" id="63820"/>
    <lineage>
        <taxon>Eukaryota</taxon>
        <taxon>Fungi</taxon>
        <taxon>Dikarya</taxon>
        <taxon>Ascomycota</taxon>
        <taxon>Pezizomycotina</taxon>
        <taxon>Eurotiomycetes</taxon>
        <taxon>Eurotiomycetidae</taxon>
        <taxon>Eurotiales</taxon>
        <taxon>Aspergillaceae</taxon>
        <taxon>Penicillium</taxon>
    </lineage>
</organism>
<reference evidence="5" key="2">
    <citation type="journal article" date="2023" name="IMA Fungus">
        <title>Comparative genomic study of the Penicillium genus elucidates a diverse pangenome and 15 lateral gene transfer events.</title>
        <authorList>
            <person name="Petersen C."/>
            <person name="Sorensen T."/>
            <person name="Nielsen M.R."/>
            <person name="Sondergaard T.E."/>
            <person name="Sorensen J.L."/>
            <person name="Fitzpatrick D.A."/>
            <person name="Frisvad J.C."/>
            <person name="Nielsen K.L."/>
        </authorList>
    </citation>
    <scope>NUCLEOTIDE SEQUENCE</scope>
    <source>
        <strain evidence="5">IBT 19713</strain>
    </source>
</reference>
<dbReference type="GeneID" id="83204053"/>
<evidence type="ECO:0000256" key="1">
    <source>
        <dbReference type="ARBA" id="ARBA00005439"/>
    </source>
</evidence>
<dbReference type="InterPro" id="IPR036787">
    <property type="entry name" value="T_IF-3_N_sf"/>
</dbReference>
<comment type="caution">
    <text evidence="5">The sequence shown here is derived from an EMBL/GenBank/DDBJ whole genome shotgun (WGS) entry which is preliminary data.</text>
</comment>
<evidence type="ECO:0000256" key="3">
    <source>
        <dbReference type="ARBA" id="ARBA00022917"/>
    </source>
</evidence>
<dbReference type="SUPFAM" id="SSF54364">
    <property type="entry name" value="Translation initiation factor IF3, N-terminal domain"/>
    <property type="match status" value="1"/>
</dbReference>
<accession>A0A9W9NUB3</accession>
<dbReference type="InterPro" id="IPR019814">
    <property type="entry name" value="Translation_initiation_fac_3_N"/>
</dbReference>
<sequence>MHHIRGLMSTAQALRRTFLTPLRQPQVGFLGTHIYQNGLSSRLPQQSIRLAGSQTPQSKMPIADEAIKAPWVQLVDAAGDLEAPERLSVILNSFDRSKYFLVQVSPGEGDNPPICKILNKLEYKAREKAKEKAAKASKKLLKEMEFNWAIDAHDLQHRLRQLASFVEKGRRVEILLTRKKHKRAPTVEEIKQVMQGVLDTVREAGGTQIKAMEGEPGKQVKITVQKEAS</sequence>
<dbReference type="InterPro" id="IPR001288">
    <property type="entry name" value="Translation_initiation_fac_3"/>
</dbReference>
<evidence type="ECO:0000313" key="5">
    <source>
        <dbReference type="EMBL" id="KAJ5226229.1"/>
    </source>
</evidence>
<gene>
    <name evidence="5" type="ORF">N7468_007454</name>
</gene>
<evidence type="ECO:0000313" key="6">
    <source>
        <dbReference type="Proteomes" id="UP001150941"/>
    </source>
</evidence>
<dbReference type="SUPFAM" id="SSF55200">
    <property type="entry name" value="Translation initiation factor IF3, C-terminal domain"/>
    <property type="match status" value="1"/>
</dbReference>
<dbReference type="GO" id="GO:0043022">
    <property type="term" value="F:ribosome binding"/>
    <property type="evidence" value="ECO:0007669"/>
    <property type="project" value="TreeGrafter"/>
</dbReference>
<name>A0A9W9NUB3_9EURO</name>
<dbReference type="Gene3D" id="3.30.110.10">
    <property type="entry name" value="Translation initiation factor 3 (IF-3), C-terminal domain"/>
    <property type="match status" value="1"/>
</dbReference>
<proteinExistence type="inferred from homology"/>
<dbReference type="PANTHER" id="PTHR10938">
    <property type="entry name" value="TRANSLATION INITIATION FACTOR IF-3"/>
    <property type="match status" value="1"/>
</dbReference>
<dbReference type="GO" id="GO:0003743">
    <property type="term" value="F:translation initiation factor activity"/>
    <property type="evidence" value="ECO:0007669"/>
    <property type="project" value="UniProtKB-KW"/>
</dbReference>
<comment type="similarity">
    <text evidence="1">Belongs to the IF-3 family.</text>
</comment>
<dbReference type="EMBL" id="JAPQKS010000005">
    <property type="protein sequence ID" value="KAJ5226229.1"/>
    <property type="molecule type" value="Genomic_DNA"/>
</dbReference>
<dbReference type="PANTHER" id="PTHR10938:SF0">
    <property type="entry name" value="TRANSLATION INITIATION FACTOR IF-3, MITOCHONDRIAL"/>
    <property type="match status" value="1"/>
</dbReference>
<evidence type="ECO:0000256" key="2">
    <source>
        <dbReference type="ARBA" id="ARBA00022540"/>
    </source>
</evidence>
<feature type="domain" description="Translation initiation factor 3 N-terminal" evidence="4">
    <location>
        <begin position="64"/>
        <end position="133"/>
    </location>
</feature>
<dbReference type="InterPro" id="IPR036788">
    <property type="entry name" value="T_IF-3_C_sf"/>
</dbReference>
<dbReference type="OrthoDB" id="21573at2759"/>
<dbReference type="Proteomes" id="UP001150941">
    <property type="component" value="Unassembled WGS sequence"/>
</dbReference>
<dbReference type="GO" id="GO:0032790">
    <property type="term" value="P:ribosome disassembly"/>
    <property type="evidence" value="ECO:0007669"/>
    <property type="project" value="TreeGrafter"/>
</dbReference>
<keyword evidence="2" id="KW-0396">Initiation factor</keyword>
<dbReference type="RefSeq" id="XP_058329640.1">
    <property type="nucleotide sequence ID" value="XM_058476750.1"/>
</dbReference>
<evidence type="ECO:0000259" key="4">
    <source>
        <dbReference type="Pfam" id="PF05198"/>
    </source>
</evidence>
<reference evidence="5" key="1">
    <citation type="submission" date="2022-11" db="EMBL/GenBank/DDBJ databases">
        <authorList>
            <person name="Petersen C."/>
        </authorList>
    </citation>
    <scope>NUCLEOTIDE SEQUENCE</scope>
    <source>
        <strain evidence="5">IBT 19713</strain>
    </source>
</reference>
<dbReference type="GO" id="GO:0070124">
    <property type="term" value="P:mitochondrial translational initiation"/>
    <property type="evidence" value="ECO:0007669"/>
    <property type="project" value="TreeGrafter"/>
</dbReference>
<keyword evidence="3" id="KW-0648">Protein biosynthesis</keyword>